<dbReference type="InterPro" id="IPR003961">
    <property type="entry name" value="FN3_dom"/>
</dbReference>
<dbReference type="SUPFAM" id="SSF49265">
    <property type="entry name" value="Fibronectin type III"/>
    <property type="match status" value="1"/>
</dbReference>
<organism evidence="4">
    <name type="scientific">Oncorhynchus mykiss</name>
    <name type="common">Rainbow trout</name>
    <name type="synonym">Salmo gairdneri</name>
    <dbReference type="NCBI Taxonomy" id="8022"/>
    <lineage>
        <taxon>Eukaryota</taxon>
        <taxon>Metazoa</taxon>
        <taxon>Chordata</taxon>
        <taxon>Craniata</taxon>
        <taxon>Vertebrata</taxon>
        <taxon>Euteleostomi</taxon>
        <taxon>Actinopterygii</taxon>
        <taxon>Neopterygii</taxon>
        <taxon>Teleostei</taxon>
        <taxon>Protacanthopterygii</taxon>
        <taxon>Salmoniformes</taxon>
        <taxon>Salmonidae</taxon>
        <taxon>Salmoninae</taxon>
        <taxon>Oncorhynchus</taxon>
    </lineage>
</organism>
<dbReference type="AlphaFoldDB" id="I2FKV9"/>
<feature type="signal peptide" evidence="2">
    <location>
        <begin position="1"/>
        <end position="20"/>
    </location>
</feature>
<reference evidence="4" key="1">
    <citation type="submission" date="2010-05" db="EMBL/GenBank/DDBJ databases">
        <title>Sequence analysis of cytokines and cytokine receptors in Rainbow trout (Oncorhynchus mykiss).</title>
        <authorList>
            <person name="Wang T."/>
            <person name="Secombes C.J."/>
        </authorList>
    </citation>
    <scope>NUCLEOTIDE SEQUENCE</scope>
    <source>
        <tissue evidence="4">Head kidney</tissue>
    </source>
</reference>
<dbReference type="InterPro" id="IPR036116">
    <property type="entry name" value="FN3_sf"/>
</dbReference>
<gene>
    <name evidence="4" type="primary">crfb5</name>
</gene>
<dbReference type="PANTHER" id="PTHR20859">
    <property type="entry name" value="INTERFERON/INTERLEUKIN RECEPTOR"/>
    <property type="match status" value="1"/>
</dbReference>
<protein>
    <submittedName>
        <fullName evidence="4">Cytokine receptor family member b5, secreted isoform</fullName>
    </submittedName>
</protein>
<accession>I2FKV9</accession>
<evidence type="ECO:0000256" key="2">
    <source>
        <dbReference type="SAM" id="SignalP"/>
    </source>
</evidence>
<feature type="domain" description="Fibronectin type-III" evidence="3">
    <location>
        <begin position="7"/>
        <end position="113"/>
    </location>
</feature>
<dbReference type="PANTHER" id="PTHR20859:SF85">
    <property type="entry name" value="INTERFERON ALPHA_BETA RECEPTOR 1 ISOFORM X1"/>
    <property type="match status" value="1"/>
</dbReference>
<feature type="region of interest" description="Disordered" evidence="1">
    <location>
        <begin position="126"/>
        <end position="145"/>
    </location>
</feature>
<dbReference type="InterPro" id="IPR050650">
    <property type="entry name" value="Type-II_Cytokine-TF_Rcpt"/>
</dbReference>
<evidence type="ECO:0000313" key="4">
    <source>
        <dbReference type="EMBL" id="CBL94870.1"/>
    </source>
</evidence>
<dbReference type="EMBL" id="FN824528">
    <property type="protein sequence ID" value="CBL94870.1"/>
    <property type="molecule type" value="mRNA"/>
</dbReference>
<name>I2FKV9_ONCMY</name>
<dbReference type="GO" id="GO:0004896">
    <property type="term" value="F:cytokine receptor activity"/>
    <property type="evidence" value="ECO:0007669"/>
    <property type="project" value="TreeGrafter"/>
</dbReference>
<feature type="chain" id="PRO_5003657783" evidence="2">
    <location>
        <begin position="21"/>
        <end position="145"/>
    </location>
</feature>
<dbReference type="Pfam" id="PF01108">
    <property type="entry name" value="Tissue_fac"/>
    <property type="match status" value="1"/>
</dbReference>
<keyword evidence="4" id="KW-0675">Receptor</keyword>
<keyword evidence="2" id="KW-0732">Signal</keyword>
<dbReference type="GO" id="GO:0005886">
    <property type="term" value="C:plasma membrane"/>
    <property type="evidence" value="ECO:0007669"/>
    <property type="project" value="TreeGrafter"/>
</dbReference>
<dbReference type="Gene3D" id="2.60.40.10">
    <property type="entry name" value="Immunoglobulins"/>
    <property type="match status" value="1"/>
</dbReference>
<sequence>MNVGFALVLLWSLPITNVLAELPVPQNLTLLTLNTEYLLTWDWDRDQTTTGNTVTFTAEYMGKYKMQRKKKNWSRVCERTIHTHCNFTGSDLHYLGMYVLRVRASADGLNSDWVLKDFCPDKDGEREEMGKTDFGTDLKTQTKEM</sequence>
<evidence type="ECO:0000259" key="3">
    <source>
        <dbReference type="Pfam" id="PF01108"/>
    </source>
</evidence>
<proteinExistence type="evidence at transcript level"/>
<dbReference type="InterPro" id="IPR013783">
    <property type="entry name" value="Ig-like_fold"/>
</dbReference>
<evidence type="ECO:0000256" key="1">
    <source>
        <dbReference type="SAM" id="MobiDB-lite"/>
    </source>
</evidence>